<dbReference type="GO" id="GO:0008611">
    <property type="term" value="P:ether lipid biosynthetic process"/>
    <property type="evidence" value="ECO:0007669"/>
    <property type="project" value="UniProtKB-UniPathway"/>
</dbReference>
<reference evidence="20" key="1">
    <citation type="submission" date="2020-11" db="EMBL/GenBank/DDBJ databases">
        <authorList>
            <person name="Tran Van P."/>
        </authorList>
    </citation>
    <scope>NUCLEOTIDE SEQUENCE</scope>
</reference>
<organism evidence="20">
    <name type="scientific">Darwinula stevensoni</name>
    <dbReference type="NCBI Taxonomy" id="69355"/>
    <lineage>
        <taxon>Eukaryota</taxon>
        <taxon>Metazoa</taxon>
        <taxon>Ecdysozoa</taxon>
        <taxon>Arthropoda</taxon>
        <taxon>Crustacea</taxon>
        <taxon>Oligostraca</taxon>
        <taxon>Ostracoda</taxon>
        <taxon>Podocopa</taxon>
        <taxon>Podocopida</taxon>
        <taxon>Darwinulocopina</taxon>
        <taxon>Darwinuloidea</taxon>
        <taxon>Darwinulidae</taxon>
        <taxon>Darwinula</taxon>
    </lineage>
</organism>
<keyword evidence="9 18" id="KW-0285">Flavoprotein</keyword>
<dbReference type="InterPro" id="IPR016167">
    <property type="entry name" value="FAD-bd_PCMH_sub1"/>
</dbReference>
<evidence type="ECO:0000256" key="17">
    <source>
        <dbReference type="PIRSR" id="PIRSR625650-4"/>
    </source>
</evidence>
<evidence type="ECO:0000256" key="7">
    <source>
        <dbReference type="ARBA" id="ARBA00012385"/>
    </source>
</evidence>
<protein>
    <recommendedName>
        <fullName evidence="7 18">Alkylglycerone-phosphate synthase</fullName>
        <shortName evidence="18">Alkyl-DHAP synthase</shortName>
        <ecNumber evidence="7 18">2.5.1.26</ecNumber>
    </recommendedName>
</protein>
<dbReference type="PANTHER" id="PTHR46568:SF1">
    <property type="entry name" value="ALKYLDIHYDROXYACETONEPHOSPHATE SYNTHASE, PEROXISOMAL"/>
    <property type="match status" value="1"/>
</dbReference>
<dbReference type="InterPro" id="IPR016169">
    <property type="entry name" value="FAD-bd_PCMH_sub2"/>
</dbReference>
<dbReference type="GO" id="GO:0071949">
    <property type="term" value="F:FAD binding"/>
    <property type="evidence" value="ECO:0007669"/>
    <property type="project" value="InterPro"/>
</dbReference>
<evidence type="ECO:0000313" key="21">
    <source>
        <dbReference type="Proteomes" id="UP000677054"/>
    </source>
</evidence>
<dbReference type="InterPro" id="IPR016171">
    <property type="entry name" value="Vanillyl_alc_oxidase_C-sub2"/>
</dbReference>
<evidence type="ECO:0000256" key="8">
    <source>
        <dbReference type="ARBA" id="ARBA00022516"/>
    </source>
</evidence>
<evidence type="ECO:0000256" key="4">
    <source>
        <dbReference type="ARBA" id="ARBA00005189"/>
    </source>
</evidence>
<dbReference type="Gene3D" id="1.10.45.10">
    <property type="entry name" value="Vanillyl-alcohol Oxidase, Chain A, domain 4"/>
    <property type="match status" value="1"/>
</dbReference>
<keyword evidence="10 18" id="KW-0808">Transferase</keyword>
<dbReference type="InterPro" id="IPR006094">
    <property type="entry name" value="Oxid_FAD_bind_N"/>
</dbReference>
<dbReference type="OrthoDB" id="7786253at2759"/>
<evidence type="ECO:0000256" key="1">
    <source>
        <dbReference type="ARBA" id="ARBA00001974"/>
    </source>
</evidence>
<dbReference type="GO" id="GO:0005777">
    <property type="term" value="C:peroxisome"/>
    <property type="evidence" value="ECO:0007669"/>
    <property type="project" value="UniProtKB-SubCell"/>
</dbReference>
<dbReference type="Gene3D" id="3.30.465.10">
    <property type="match status" value="1"/>
</dbReference>
<keyword evidence="8 18" id="KW-0444">Lipid biosynthesis</keyword>
<dbReference type="InterPro" id="IPR004113">
    <property type="entry name" value="FAD-bd_oxidored_4_C"/>
</dbReference>
<dbReference type="Gene3D" id="3.30.43.10">
    <property type="entry name" value="Uridine Diphospho-n-acetylenolpyruvylglucosamine Reductase, domain 2"/>
    <property type="match status" value="1"/>
</dbReference>
<dbReference type="InterPro" id="IPR025650">
    <property type="entry name" value="Alkyl-DHAP_Synthase"/>
</dbReference>
<dbReference type="Gene3D" id="3.30.160.650">
    <property type="match status" value="1"/>
</dbReference>
<comment type="subunit">
    <text evidence="6 18">Homodimer.</text>
</comment>
<dbReference type="FunFam" id="3.30.43.10:FF:000003">
    <property type="entry name" value="Alkylglycerone-phosphate synthase"/>
    <property type="match status" value="1"/>
</dbReference>
<feature type="binding site" evidence="16">
    <location>
        <begin position="305"/>
        <end position="311"/>
    </location>
    <ligand>
        <name>FAD</name>
        <dbReference type="ChEBI" id="CHEBI:57692"/>
    </ligand>
</feature>
<dbReference type="SUPFAM" id="SSF56176">
    <property type="entry name" value="FAD-binding/transporter-associated domain-like"/>
    <property type="match status" value="1"/>
</dbReference>
<proteinExistence type="inferred from homology"/>
<evidence type="ECO:0000256" key="18">
    <source>
        <dbReference type="RuleBase" id="RU363113"/>
    </source>
</evidence>
<comment type="subcellular location">
    <subcellularLocation>
        <location evidence="2 18">Peroxisome</location>
    </subcellularLocation>
</comment>
<evidence type="ECO:0000256" key="16">
    <source>
        <dbReference type="PIRSR" id="PIRSR625650-3"/>
    </source>
</evidence>
<dbReference type="GO" id="GO:0008609">
    <property type="term" value="F:alkylglycerone-phosphate synthase activity"/>
    <property type="evidence" value="ECO:0007669"/>
    <property type="project" value="UniProtKB-EC"/>
</dbReference>
<evidence type="ECO:0000256" key="13">
    <source>
        <dbReference type="ARBA" id="ARBA00023140"/>
    </source>
</evidence>
<evidence type="ECO:0000256" key="15">
    <source>
        <dbReference type="PIRSR" id="PIRSR625650-2"/>
    </source>
</evidence>
<accession>A0A7R8X559</accession>
<evidence type="ECO:0000313" key="20">
    <source>
        <dbReference type="EMBL" id="CAD7244255.1"/>
    </source>
</evidence>
<evidence type="ECO:0000256" key="10">
    <source>
        <dbReference type="ARBA" id="ARBA00022679"/>
    </source>
</evidence>
<dbReference type="AlphaFoldDB" id="A0A7R8X559"/>
<feature type="domain" description="FAD-binding PCMH-type" evidence="19">
    <location>
        <begin position="138"/>
        <end position="321"/>
    </location>
</feature>
<dbReference type="Pfam" id="PF02913">
    <property type="entry name" value="FAD-oxidase_C"/>
    <property type="match status" value="1"/>
</dbReference>
<dbReference type="InterPro" id="IPR016164">
    <property type="entry name" value="FAD-linked_Oxase-like_C"/>
</dbReference>
<feature type="binding site" evidence="16">
    <location>
        <begin position="253"/>
        <end position="256"/>
    </location>
    <ligand>
        <name>FAD</name>
        <dbReference type="ChEBI" id="CHEBI:57692"/>
    </ligand>
</feature>
<dbReference type="Gene3D" id="3.30.70.3450">
    <property type="match status" value="1"/>
</dbReference>
<feature type="site" description="Important for enzyme activity" evidence="17">
    <location>
        <position position="356"/>
    </location>
</feature>
<evidence type="ECO:0000259" key="19">
    <source>
        <dbReference type="PROSITE" id="PS51387"/>
    </source>
</evidence>
<comment type="function">
    <text evidence="18">Catalyzes the exchange of an acyl for a long-chain alkyl group and the formation of the ether bond in the biosynthesis of ether phospholipids.</text>
</comment>
<evidence type="ECO:0000256" key="6">
    <source>
        <dbReference type="ARBA" id="ARBA00011738"/>
    </source>
</evidence>
<dbReference type="Pfam" id="PF01565">
    <property type="entry name" value="FAD_binding_4"/>
    <property type="match status" value="1"/>
</dbReference>
<comment type="catalytic activity">
    <reaction evidence="18">
        <text>a long chain fatty alcohol + a 1-acylglycerone 3-phosphate = a 1-O-alkylglycerone 3-phosphate + a long-chain fatty acid + H(+)</text>
        <dbReference type="Rhea" id="RHEA:36171"/>
        <dbReference type="ChEBI" id="CHEBI:15378"/>
        <dbReference type="ChEBI" id="CHEBI:17135"/>
        <dbReference type="ChEBI" id="CHEBI:57534"/>
        <dbReference type="ChEBI" id="CHEBI:57560"/>
        <dbReference type="ChEBI" id="CHEBI:73315"/>
        <dbReference type="EC" id="2.5.1.26"/>
    </reaction>
</comment>
<evidence type="ECO:0000256" key="9">
    <source>
        <dbReference type="ARBA" id="ARBA00022630"/>
    </source>
</evidence>
<keyword evidence="21" id="KW-1185">Reference proteome</keyword>
<dbReference type="EC" id="2.5.1.26" evidence="7 18"/>
<evidence type="ECO:0000256" key="5">
    <source>
        <dbReference type="ARBA" id="ARBA00008000"/>
    </source>
</evidence>
<dbReference type="Gene3D" id="3.30.300.330">
    <property type="match status" value="1"/>
</dbReference>
<comment type="cofactor">
    <cofactor evidence="1 16 18">
        <name>FAD</name>
        <dbReference type="ChEBI" id="CHEBI:57692"/>
    </cofactor>
</comment>
<dbReference type="PANTHER" id="PTHR46568">
    <property type="entry name" value="ALKYLDIHYDROXYACETONEPHOSPHATE SYNTHASE, PEROXISOMAL"/>
    <property type="match status" value="1"/>
</dbReference>
<gene>
    <name evidence="20" type="ORF">DSTB1V02_LOCUS4155</name>
</gene>
<dbReference type="EMBL" id="CAJPEV010000595">
    <property type="protein sequence ID" value="CAG0886780.1"/>
    <property type="molecule type" value="Genomic_DNA"/>
</dbReference>
<keyword evidence="12 18" id="KW-0443">Lipid metabolism</keyword>
<sequence length="602" mass="67640">MECETPIEGEDKSAIKTDATVPQSRQNLLKWNGWGYKDSFFYRADDVAAFSGNRYPLSGHHLPGFFQWAKDVLNVDLSITVPKKEALREDEVPKPIINEDFMNNIKEAKIMHSLAPDDRVFRAHGHTVREIHTLRTSMFPRIPDIVLWPKNHDEVVKVVSLANRLNVVIIPFGGGTNVTGALECPEHEQRCIASLDTSQMNRILWIDEENLLCRCEAGIIGQDLERSLQKKGFTVGHEPDSIEFSSLGGWVATRASGMKKSIYGNIEDLLVHVTLVTSLGVIQRGYQVPRVSSGPDLHELIIGSEGLLGVITEVSLKIRPLPECQKHGSLVFPDFDSGVLCLREVARRRLKPASIRLMDNDQFKFGHALKVPGGYFGSFKETMQKLYLTKLKGFDLNKLSVATLLFEGTRKEVNDLEKEINEIAAKFNGIPAGEENGKRGYLLTFVIAYIRDFGMDYHNLAESFETSVPWSKVSSLCRNVKLCIQRECAARNIKYYYITCRVTQSYDAGACIYFYLSFNYASLTLTDPMAIYEELEAKARDEILRSGGSISHHHGVGKIRQKWMPHSVSPLGLTTLQAIKKHLDPKDIFACGNLIPPTHSKL</sequence>
<comment type="pathway">
    <text evidence="4">Lipid metabolism.</text>
</comment>
<dbReference type="EMBL" id="LR900112">
    <property type="protein sequence ID" value="CAD7244255.1"/>
    <property type="molecule type" value="Genomic_DNA"/>
</dbReference>
<feature type="active site" description="Proton donor/acceptor" evidence="14">
    <location>
        <position position="513"/>
    </location>
</feature>
<comment type="similarity">
    <text evidence="5 18">Belongs to the FAD-binding oxidoreductase/transferase type 4 family.</text>
</comment>
<evidence type="ECO:0000256" key="3">
    <source>
        <dbReference type="ARBA" id="ARBA00004670"/>
    </source>
</evidence>
<dbReference type="Proteomes" id="UP000677054">
    <property type="component" value="Unassembled WGS sequence"/>
</dbReference>
<dbReference type="InterPro" id="IPR036318">
    <property type="entry name" value="FAD-bd_PCMH-like_sf"/>
</dbReference>
<dbReference type="PROSITE" id="PS51387">
    <property type="entry name" value="FAD_PCMH"/>
    <property type="match status" value="1"/>
</dbReference>
<keyword evidence="11 16" id="KW-0274">FAD</keyword>
<evidence type="ECO:0000256" key="14">
    <source>
        <dbReference type="PIRSR" id="PIRSR625650-1"/>
    </source>
</evidence>
<evidence type="ECO:0000256" key="12">
    <source>
        <dbReference type="ARBA" id="ARBA00023098"/>
    </source>
</evidence>
<feature type="binding site" evidence="15">
    <location>
        <position position="451"/>
    </location>
    <ligand>
        <name>substrate</name>
    </ligand>
</feature>
<evidence type="ECO:0000256" key="11">
    <source>
        <dbReference type="ARBA" id="ARBA00022827"/>
    </source>
</evidence>
<dbReference type="InterPro" id="IPR016166">
    <property type="entry name" value="FAD-bd_PCMH"/>
</dbReference>
<comment type="pathway">
    <text evidence="3 18">Glycerolipid metabolism; ether lipid biosynthesis.</text>
</comment>
<dbReference type="UniPathway" id="UPA00781"/>
<name>A0A7R8X559_9CRUS</name>
<evidence type="ECO:0000256" key="2">
    <source>
        <dbReference type="ARBA" id="ARBA00004275"/>
    </source>
</evidence>
<keyword evidence="13 18" id="KW-0576">Peroxisome</keyword>
<dbReference type="SUPFAM" id="SSF55103">
    <property type="entry name" value="FAD-linked oxidases, C-terminal domain"/>
    <property type="match status" value="1"/>
</dbReference>